<organism evidence="1 2">
    <name type="scientific">Leishmania tarentolae</name>
    <name type="common">Sauroleishmania tarentolae</name>
    <dbReference type="NCBI Taxonomy" id="5689"/>
    <lineage>
        <taxon>Eukaryota</taxon>
        <taxon>Discoba</taxon>
        <taxon>Euglenozoa</taxon>
        <taxon>Kinetoplastea</taxon>
        <taxon>Metakinetoplastina</taxon>
        <taxon>Trypanosomatida</taxon>
        <taxon>Trypanosomatidae</taxon>
        <taxon>Leishmaniinae</taxon>
        <taxon>Leishmania</taxon>
        <taxon>lizard Leishmania</taxon>
    </lineage>
</organism>
<accession>A0A640KAX7</accession>
<name>A0A640KAX7_LEITA</name>
<keyword evidence="2" id="KW-1185">Reference proteome</keyword>
<dbReference type="AlphaFoldDB" id="A0A640KAX7"/>
<evidence type="ECO:0000313" key="2">
    <source>
        <dbReference type="Proteomes" id="UP000419144"/>
    </source>
</evidence>
<evidence type="ECO:0000313" key="1">
    <source>
        <dbReference type="EMBL" id="GET86255.1"/>
    </source>
</evidence>
<gene>
    <name evidence="1" type="ORF">LtaPh_0901600</name>
</gene>
<dbReference type="VEuPathDB" id="TriTrypDB:LtaPh_0901600"/>
<sequence>MCNAGRIALRVPLVRERKQLRELLCEARQVTQRLKNDVLGVECTTMIEMEKRKALVARVAQLETVDTAAQKVEGAECNGTNCGGDPGKSVSAFLRPPQLPHETWCISNSWRR</sequence>
<reference evidence="1" key="1">
    <citation type="submission" date="2019-11" db="EMBL/GenBank/DDBJ databases">
        <title>Leishmania tarentolae CDS.</title>
        <authorList>
            <person name="Goto Y."/>
            <person name="Yamagishi J."/>
        </authorList>
    </citation>
    <scope>NUCLEOTIDE SEQUENCE [LARGE SCALE GENOMIC DNA]</scope>
    <source>
        <strain evidence="1">Parrot Tar II</strain>
    </source>
</reference>
<dbReference type="EMBL" id="BLBS01000010">
    <property type="protein sequence ID" value="GET86255.1"/>
    <property type="molecule type" value="Genomic_DNA"/>
</dbReference>
<protein>
    <submittedName>
        <fullName evidence="1">Kinesin, putative</fullName>
    </submittedName>
</protein>
<comment type="caution">
    <text evidence="1">The sequence shown here is derived from an EMBL/GenBank/DDBJ whole genome shotgun (WGS) entry which is preliminary data.</text>
</comment>
<dbReference type="Proteomes" id="UP000419144">
    <property type="component" value="Unassembled WGS sequence"/>
</dbReference>
<proteinExistence type="predicted"/>